<reference evidence="2 3" key="1">
    <citation type="submission" date="2015-05" db="EMBL/GenBank/DDBJ databases">
        <title>Draft Genome assembly of Streptomyces showdoensis.</title>
        <authorList>
            <person name="Thapa K.K."/>
            <person name="Metsa-Ketela M."/>
        </authorList>
    </citation>
    <scope>NUCLEOTIDE SEQUENCE [LARGE SCALE GENOMIC DNA]</scope>
    <source>
        <strain evidence="2 3">ATCC 15227</strain>
    </source>
</reference>
<dbReference type="PANTHER" id="PTHR43194">
    <property type="entry name" value="HYDROLASE ALPHA/BETA FOLD FAMILY"/>
    <property type="match status" value="1"/>
</dbReference>
<dbReference type="PANTHER" id="PTHR43194:SF5">
    <property type="entry name" value="PIMELOYL-[ACYL-CARRIER PROTEIN] METHYL ESTER ESTERASE"/>
    <property type="match status" value="1"/>
</dbReference>
<proteinExistence type="predicted"/>
<feature type="domain" description="AB hydrolase-1" evidence="1">
    <location>
        <begin position="22"/>
        <end position="261"/>
    </location>
</feature>
<evidence type="ECO:0000313" key="2">
    <source>
        <dbReference type="EMBL" id="KKZ71902.1"/>
    </source>
</evidence>
<sequence>MAEVEVDGARLFYEAGGDGAPLVLVHGSWGDHHNWDQVVHGLALRHRVLVYDRRGHSASERPAGQGSRREDEDDLAALMEALGFAPAFVAGNSFGASTALGLAARRPGLFRALAVHEPPLLDLAAEVPEHREEVAATRGRLDAVAALVRAGDPLTAARTFVDGVAFGPGEWERFPQRLRDTFVANAPTFLDEQGDPGWAALDVAGLRRCAAPVLLTRGSRSPSWFRAVYDRVAGALPGARTRVFEGAGHVPHVSHPQRYVEELTAFFATAG</sequence>
<dbReference type="InterPro" id="IPR050228">
    <property type="entry name" value="Carboxylesterase_BioH"/>
</dbReference>
<evidence type="ECO:0000259" key="1">
    <source>
        <dbReference type="Pfam" id="PF12697"/>
    </source>
</evidence>
<gene>
    <name evidence="2" type="ORF">VO63_20915</name>
</gene>
<dbReference type="OrthoDB" id="3210164at2"/>
<evidence type="ECO:0000313" key="3">
    <source>
        <dbReference type="Proteomes" id="UP000265325"/>
    </source>
</evidence>
<dbReference type="SUPFAM" id="SSF53474">
    <property type="entry name" value="alpha/beta-Hydrolases"/>
    <property type="match status" value="1"/>
</dbReference>
<comment type="caution">
    <text evidence="2">The sequence shown here is derived from an EMBL/GenBank/DDBJ whole genome shotgun (WGS) entry which is preliminary data.</text>
</comment>
<dbReference type="AlphaFoldDB" id="A0A2P2GK66"/>
<dbReference type="GO" id="GO:0016787">
    <property type="term" value="F:hydrolase activity"/>
    <property type="evidence" value="ECO:0007669"/>
    <property type="project" value="UniProtKB-KW"/>
</dbReference>
<dbReference type="InterPro" id="IPR029058">
    <property type="entry name" value="AB_hydrolase_fold"/>
</dbReference>
<dbReference type="Gene3D" id="3.40.50.1820">
    <property type="entry name" value="alpha/beta hydrolase"/>
    <property type="match status" value="1"/>
</dbReference>
<dbReference type="Proteomes" id="UP000265325">
    <property type="component" value="Unassembled WGS sequence"/>
</dbReference>
<accession>A0A2P2GK66</accession>
<organism evidence="2 3">
    <name type="scientific">Streptomyces showdoensis</name>
    <dbReference type="NCBI Taxonomy" id="68268"/>
    <lineage>
        <taxon>Bacteria</taxon>
        <taxon>Bacillati</taxon>
        <taxon>Actinomycetota</taxon>
        <taxon>Actinomycetes</taxon>
        <taxon>Kitasatosporales</taxon>
        <taxon>Streptomycetaceae</taxon>
        <taxon>Streptomyces</taxon>
    </lineage>
</organism>
<dbReference type="EMBL" id="LAQS01000032">
    <property type="protein sequence ID" value="KKZ71902.1"/>
    <property type="molecule type" value="Genomic_DNA"/>
</dbReference>
<dbReference type="RefSeq" id="WP_046909419.1">
    <property type="nucleotide sequence ID" value="NZ_BAAAXG010000006.1"/>
</dbReference>
<keyword evidence="3" id="KW-1185">Reference proteome</keyword>
<dbReference type="Pfam" id="PF12697">
    <property type="entry name" value="Abhydrolase_6"/>
    <property type="match status" value="1"/>
</dbReference>
<keyword evidence="2" id="KW-0378">Hydrolase</keyword>
<protein>
    <submittedName>
        <fullName evidence="2">Alpha/beta hydrolase</fullName>
    </submittedName>
</protein>
<name>A0A2P2GK66_STREW</name>
<dbReference type="InterPro" id="IPR000073">
    <property type="entry name" value="AB_hydrolase_1"/>
</dbReference>